<dbReference type="NCBIfam" id="NF009024">
    <property type="entry name" value="PRK12360.1"/>
    <property type="match status" value="1"/>
</dbReference>
<dbReference type="NCBIfam" id="TIGR00216">
    <property type="entry name" value="ispH_lytB"/>
    <property type="match status" value="1"/>
</dbReference>
<feature type="binding site" evidence="5">
    <location>
        <position position="42"/>
    </location>
    <ligand>
        <name>isopentenyl diphosphate</name>
        <dbReference type="ChEBI" id="CHEBI:128769"/>
    </ligand>
</feature>
<feature type="binding site" evidence="5">
    <location>
        <position position="264"/>
    </location>
    <ligand>
        <name>(2E)-4-hydroxy-3-methylbut-2-enyl diphosphate</name>
        <dbReference type="ChEBI" id="CHEBI:128753"/>
    </ligand>
</feature>
<dbReference type="UniPathway" id="UPA00059">
    <property type="reaction ID" value="UER00105"/>
</dbReference>
<feature type="binding site" evidence="5">
    <location>
        <position position="222"/>
    </location>
    <ligand>
        <name>dimethylallyl diphosphate</name>
        <dbReference type="ChEBI" id="CHEBI:57623"/>
    </ligand>
</feature>
<feature type="binding site" evidence="5">
    <location>
        <position position="221"/>
    </location>
    <ligand>
        <name>dimethylallyl diphosphate</name>
        <dbReference type="ChEBI" id="CHEBI:57623"/>
    </ligand>
</feature>
<keyword evidence="3 5" id="KW-0408">Iron</keyword>
<feature type="binding site" evidence="5">
    <location>
        <position position="223"/>
    </location>
    <ligand>
        <name>dimethylallyl diphosphate</name>
        <dbReference type="ChEBI" id="CHEBI:57623"/>
    </ligand>
</feature>
<evidence type="ECO:0000313" key="6">
    <source>
        <dbReference type="EMBL" id="KHS56824.1"/>
    </source>
</evidence>
<dbReference type="EMBL" id="JWHR01000105">
    <property type="protein sequence ID" value="KHS56824.1"/>
    <property type="molecule type" value="Genomic_DNA"/>
</dbReference>
<organism evidence="6 7">
    <name type="scientific">Terrisporobacter othiniensis</name>
    <dbReference type="NCBI Taxonomy" id="1577792"/>
    <lineage>
        <taxon>Bacteria</taxon>
        <taxon>Bacillati</taxon>
        <taxon>Bacillota</taxon>
        <taxon>Clostridia</taxon>
        <taxon>Peptostreptococcales</taxon>
        <taxon>Peptostreptococcaceae</taxon>
        <taxon>Terrisporobacter</taxon>
    </lineage>
</organism>
<dbReference type="GO" id="GO:0016114">
    <property type="term" value="P:terpenoid biosynthetic process"/>
    <property type="evidence" value="ECO:0007669"/>
    <property type="project" value="UniProtKB-UniRule"/>
</dbReference>
<evidence type="ECO:0000256" key="4">
    <source>
        <dbReference type="ARBA" id="ARBA00023014"/>
    </source>
</evidence>
<feature type="binding site" evidence="5">
    <location>
        <position position="221"/>
    </location>
    <ligand>
        <name>(2E)-4-hydroxy-3-methylbut-2-enyl diphosphate</name>
        <dbReference type="ChEBI" id="CHEBI:128753"/>
    </ligand>
</feature>
<feature type="binding site" evidence="5">
    <location>
        <position position="264"/>
    </location>
    <ligand>
        <name>dimethylallyl diphosphate</name>
        <dbReference type="ChEBI" id="CHEBI:57623"/>
    </ligand>
</feature>
<feature type="binding site" evidence="5">
    <location>
        <position position="165"/>
    </location>
    <ligand>
        <name>(2E)-4-hydroxy-3-methylbut-2-enyl diphosphate</name>
        <dbReference type="ChEBI" id="CHEBI:128753"/>
    </ligand>
</feature>
<dbReference type="GO" id="GO:0051745">
    <property type="term" value="F:4-hydroxy-3-methylbut-2-enyl diphosphate reductase activity"/>
    <property type="evidence" value="ECO:0007669"/>
    <property type="project" value="UniProtKB-UniRule"/>
</dbReference>
<feature type="binding site" evidence="5">
    <location>
        <position position="42"/>
    </location>
    <ligand>
        <name>(2E)-4-hydroxy-3-methylbut-2-enyl diphosphate</name>
        <dbReference type="ChEBI" id="CHEBI:128753"/>
    </ligand>
</feature>
<dbReference type="CDD" id="cd13944">
    <property type="entry name" value="lytB_ispH"/>
    <property type="match status" value="1"/>
</dbReference>
<dbReference type="Pfam" id="PF02401">
    <property type="entry name" value="LYTB"/>
    <property type="match status" value="1"/>
</dbReference>
<feature type="binding site" evidence="5">
    <location>
        <position position="75"/>
    </location>
    <ligand>
        <name>dimethylallyl diphosphate</name>
        <dbReference type="ChEBI" id="CHEBI:57623"/>
    </ligand>
</feature>
<dbReference type="GO" id="GO:0046872">
    <property type="term" value="F:metal ion binding"/>
    <property type="evidence" value="ECO:0007669"/>
    <property type="project" value="UniProtKB-KW"/>
</dbReference>
<comment type="cofactor">
    <cofactor evidence="5">
        <name>[4Fe-4S] cluster</name>
        <dbReference type="ChEBI" id="CHEBI:49883"/>
    </cofactor>
    <text evidence="5">Binds 1 [4Fe-4S] cluster per subunit.</text>
</comment>
<feature type="binding site" evidence="5">
    <location>
        <position position="125"/>
    </location>
    <ligand>
        <name>isopentenyl diphosphate</name>
        <dbReference type="ChEBI" id="CHEBI:128769"/>
    </ligand>
</feature>
<dbReference type="AlphaFoldDB" id="A0A0B3VW53"/>
<feature type="binding site" evidence="5">
    <location>
        <position position="222"/>
    </location>
    <ligand>
        <name>isopentenyl diphosphate</name>
        <dbReference type="ChEBI" id="CHEBI:128769"/>
    </ligand>
</feature>
<dbReference type="EC" id="1.17.7.4" evidence="5"/>
<comment type="function">
    <text evidence="5">Catalyzes the conversion of 1-hydroxy-2-methyl-2-(E)-butenyl 4-diphosphate (HMBPP) into a mixture of isopentenyl diphosphate (IPP) and dimethylallyl diphosphate (DMAPP). Acts in the terminal step of the DOXP/MEP pathway for isoprenoid precursor biosynthesis.</text>
</comment>
<keyword evidence="2 5" id="KW-0479">Metal-binding</keyword>
<dbReference type="HAMAP" id="MF_00191">
    <property type="entry name" value="IspH"/>
    <property type="match status" value="1"/>
</dbReference>
<dbReference type="Gene3D" id="3.40.50.11270">
    <property type="match status" value="1"/>
</dbReference>
<evidence type="ECO:0000256" key="1">
    <source>
        <dbReference type="ARBA" id="ARBA00022485"/>
    </source>
</evidence>
<dbReference type="STRING" id="1577792.QX51_11665"/>
<comment type="pathway">
    <text evidence="5">Isoprenoid biosynthesis; dimethylallyl diphosphate biosynthesis; dimethylallyl diphosphate from (2E)-4-hydroxy-3-methylbutenyl diphosphate: step 1/1.</text>
</comment>
<name>A0A0B3VW53_9FIRM</name>
<feature type="binding site" evidence="5">
    <location>
        <position position="12"/>
    </location>
    <ligand>
        <name>[4Fe-4S] cluster</name>
        <dbReference type="ChEBI" id="CHEBI:49883"/>
    </ligand>
</feature>
<dbReference type="Gene3D" id="3.40.1010.20">
    <property type="entry name" value="4-hydroxy-3-methylbut-2-enyl diphosphate reductase, catalytic domain"/>
    <property type="match status" value="2"/>
</dbReference>
<reference evidence="6 7" key="1">
    <citation type="submission" date="2014-12" db="EMBL/GenBank/DDBJ databases">
        <title>Draft genome sequence of Terrisporobacter sp. 08-306576, isolated from the blood culture of a bacteremia patient.</title>
        <authorList>
            <person name="Lund L.C."/>
            <person name="Sydenham T.V."/>
            <person name="Hogh S.V."/>
            <person name="Skov M.N."/>
            <person name="Kemp M."/>
            <person name="Justesen U.S."/>
        </authorList>
    </citation>
    <scope>NUCLEOTIDE SEQUENCE [LARGE SCALE GENOMIC DNA]</scope>
    <source>
        <strain evidence="6 7">08-306576</strain>
    </source>
</reference>
<feature type="binding site" evidence="5">
    <location>
        <position position="223"/>
    </location>
    <ligand>
        <name>(2E)-4-hydroxy-3-methylbut-2-enyl diphosphate</name>
        <dbReference type="ChEBI" id="CHEBI:128753"/>
    </ligand>
</feature>
<keyword evidence="7" id="KW-1185">Reference proteome</keyword>
<feature type="binding site" evidence="5">
    <location>
        <position position="223"/>
    </location>
    <ligand>
        <name>isopentenyl diphosphate</name>
        <dbReference type="ChEBI" id="CHEBI:128769"/>
    </ligand>
</feature>
<dbReference type="InterPro" id="IPR003451">
    <property type="entry name" value="LytB/IspH"/>
</dbReference>
<dbReference type="NCBIfam" id="NF002187">
    <property type="entry name" value="PRK01045.1-1"/>
    <property type="match status" value="1"/>
</dbReference>
<dbReference type="UniPathway" id="UPA00056">
    <property type="reaction ID" value="UER00097"/>
</dbReference>
<feature type="binding site" evidence="5">
    <location>
        <position position="97"/>
    </location>
    <ligand>
        <name>[4Fe-4S] cluster</name>
        <dbReference type="ChEBI" id="CHEBI:49883"/>
    </ligand>
</feature>
<feature type="binding site" evidence="5">
    <location>
        <position position="264"/>
    </location>
    <ligand>
        <name>isopentenyl diphosphate</name>
        <dbReference type="ChEBI" id="CHEBI:128769"/>
    </ligand>
</feature>
<gene>
    <name evidence="5" type="primary">ispH</name>
    <name evidence="6" type="ORF">QX51_11665</name>
</gene>
<dbReference type="GO" id="GO:0051539">
    <property type="term" value="F:4 iron, 4 sulfur cluster binding"/>
    <property type="evidence" value="ECO:0007669"/>
    <property type="project" value="UniProtKB-UniRule"/>
</dbReference>
<dbReference type="GO" id="GO:0019288">
    <property type="term" value="P:isopentenyl diphosphate biosynthetic process, methylerythritol 4-phosphate pathway"/>
    <property type="evidence" value="ECO:0007669"/>
    <property type="project" value="UniProtKB-UniRule"/>
</dbReference>
<dbReference type="OrthoDB" id="9804077at2"/>
<dbReference type="RefSeq" id="WP_039680092.1">
    <property type="nucleotide sequence ID" value="NZ_JAWGXO010000022.1"/>
</dbReference>
<dbReference type="Proteomes" id="UP000031189">
    <property type="component" value="Unassembled WGS sequence"/>
</dbReference>
<keyword evidence="1 5" id="KW-0004">4Fe-4S</keyword>
<feature type="binding site" evidence="5">
    <location>
        <position position="75"/>
    </location>
    <ligand>
        <name>isopentenyl diphosphate</name>
        <dbReference type="ChEBI" id="CHEBI:128769"/>
    </ligand>
</feature>
<protein>
    <recommendedName>
        <fullName evidence="5">4-hydroxy-3-methylbut-2-enyl diphosphate reductase</fullName>
        <shortName evidence="5">HMBPP reductase</shortName>
        <ecNumber evidence="5">1.17.7.4</ecNumber>
    </recommendedName>
</protein>
<sequence length="280" mass="31367">MEVRIAENAGFCFGVKRAMNMAWDELENKGDNSVYSLGPLIHNKQAVDRYKEKGLMEMDSLEKIPNDSKLIIRSHGVAKKIYTESKSKNMDIVDTTCPFVKKIHDIVKEFSNNGYKIIIVGNAAHPEIIGINGWCDNEAIVINSEEEVDNISLNCHDKYCVVSQTTANLEFFDRIVAKLESKIEDLTVKNTICCATKERQLSATDLAKEVDCMIVIGGKHSSNTQKLVNICKEIVPTFSIETREELDRSKLEGYKVAGVTAGASTPDWIIDEVIEFLKEL</sequence>
<feature type="binding site" evidence="5">
    <location>
        <position position="42"/>
    </location>
    <ligand>
        <name>dimethylallyl diphosphate</name>
        <dbReference type="ChEBI" id="CHEBI:57623"/>
    </ligand>
</feature>
<proteinExistence type="inferred from homology"/>
<keyword evidence="4 5" id="KW-0411">Iron-sulfur</keyword>
<comment type="caution">
    <text evidence="6">The sequence shown here is derived from an EMBL/GenBank/DDBJ whole genome shotgun (WGS) entry which is preliminary data.</text>
</comment>
<accession>A0A0B3VW53</accession>
<feature type="active site" description="Proton donor" evidence="5">
    <location>
        <position position="127"/>
    </location>
</feature>
<evidence type="ECO:0000256" key="3">
    <source>
        <dbReference type="ARBA" id="ARBA00023004"/>
    </source>
</evidence>
<evidence type="ECO:0000313" key="7">
    <source>
        <dbReference type="Proteomes" id="UP000031189"/>
    </source>
</evidence>
<dbReference type="PANTHER" id="PTHR30426:SF0">
    <property type="entry name" value="4-HYDROXY-3-METHYLBUT-2-ENYL DIPHOSPHATE REDUCTASE"/>
    <property type="match status" value="1"/>
</dbReference>
<comment type="similarity">
    <text evidence="5">Belongs to the IspH family.</text>
</comment>
<feature type="binding site" evidence="5">
    <location>
        <position position="222"/>
    </location>
    <ligand>
        <name>(2E)-4-hydroxy-3-methylbut-2-enyl diphosphate</name>
        <dbReference type="ChEBI" id="CHEBI:128753"/>
    </ligand>
</feature>
<evidence type="ECO:0000256" key="2">
    <source>
        <dbReference type="ARBA" id="ARBA00022723"/>
    </source>
</evidence>
<feature type="binding site" evidence="5">
    <location>
        <position position="221"/>
    </location>
    <ligand>
        <name>isopentenyl diphosphate</name>
        <dbReference type="ChEBI" id="CHEBI:128769"/>
    </ligand>
</feature>
<dbReference type="GO" id="GO:0050992">
    <property type="term" value="P:dimethylallyl diphosphate biosynthetic process"/>
    <property type="evidence" value="ECO:0007669"/>
    <property type="project" value="UniProtKB-UniRule"/>
</dbReference>
<evidence type="ECO:0000256" key="5">
    <source>
        <dbReference type="HAMAP-Rule" id="MF_00191"/>
    </source>
</evidence>
<comment type="catalytic activity">
    <reaction evidence="5">
        <text>dimethylallyl diphosphate + 2 oxidized [2Fe-2S]-[ferredoxin] + H2O = (2E)-4-hydroxy-3-methylbut-2-enyl diphosphate + 2 reduced [2Fe-2S]-[ferredoxin] + 2 H(+)</text>
        <dbReference type="Rhea" id="RHEA:24825"/>
        <dbReference type="Rhea" id="RHEA-COMP:10000"/>
        <dbReference type="Rhea" id="RHEA-COMP:10001"/>
        <dbReference type="ChEBI" id="CHEBI:15377"/>
        <dbReference type="ChEBI" id="CHEBI:15378"/>
        <dbReference type="ChEBI" id="CHEBI:33737"/>
        <dbReference type="ChEBI" id="CHEBI:33738"/>
        <dbReference type="ChEBI" id="CHEBI:57623"/>
        <dbReference type="ChEBI" id="CHEBI:128753"/>
        <dbReference type="EC" id="1.17.7.4"/>
    </reaction>
</comment>
<keyword evidence="5 6" id="KW-0560">Oxidoreductase</keyword>
<comment type="pathway">
    <text evidence="5">Isoprenoid biosynthesis; isopentenyl diphosphate biosynthesis via DXP pathway; isopentenyl diphosphate from 1-deoxy-D-xylulose 5-phosphate: step 6/6.</text>
</comment>
<feature type="binding site" evidence="5">
    <location>
        <position position="125"/>
    </location>
    <ligand>
        <name>dimethylallyl diphosphate</name>
        <dbReference type="ChEBI" id="CHEBI:57623"/>
    </ligand>
</feature>
<dbReference type="PANTHER" id="PTHR30426">
    <property type="entry name" value="4-HYDROXY-3-METHYLBUT-2-ENYL DIPHOSPHATE REDUCTASE"/>
    <property type="match status" value="1"/>
</dbReference>
<keyword evidence="5" id="KW-0414">Isoprene biosynthesis</keyword>
<feature type="binding site" evidence="5">
    <location>
        <position position="193"/>
    </location>
    <ligand>
        <name>[4Fe-4S] cluster</name>
        <dbReference type="ChEBI" id="CHEBI:49883"/>
    </ligand>
</feature>
<feature type="binding site" evidence="5">
    <location>
        <position position="125"/>
    </location>
    <ligand>
        <name>(2E)-4-hydroxy-3-methylbut-2-enyl diphosphate</name>
        <dbReference type="ChEBI" id="CHEBI:128753"/>
    </ligand>
</feature>
<feature type="binding site" evidence="5">
    <location>
        <position position="75"/>
    </location>
    <ligand>
        <name>(2E)-4-hydroxy-3-methylbut-2-enyl diphosphate</name>
        <dbReference type="ChEBI" id="CHEBI:128753"/>
    </ligand>
</feature>
<comment type="catalytic activity">
    <reaction evidence="5">
        <text>isopentenyl diphosphate + 2 oxidized [2Fe-2S]-[ferredoxin] + H2O = (2E)-4-hydroxy-3-methylbut-2-enyl diphosphate + 2 reduced [2Fe-2S]-[ferredoxin] + 2 H(+)</text>
        <dbReference type="Rhea" id="RHEA:24488"/>
        <dbReference type="Rhea" id="RHEA-COMP:10000"/>
        <dbReference type="Rhea" id="RHEA-COMP:10001"/>
        <dbReference type="ChEBI" id="CHEBI:15377"/>
        <dbReference type="ChEBI" id="CHEBI:15378"/>
        <dbReference type="ChEBI" id="CHEBI:33737"/>
        <dbReference type="ChEBI" id="CHEBI:33738"/>
        <dbReference type="ChEBI" id="CHEBI:128753"/>
        <dbReference type="ChEBI" id="CHEBI:128769"/>
        <dbReference type="EC" id="1.17.7.4"/>
    </reaction>
</comment>